<accession>W2XSJ0</accession>
<organism evidence="2 3">
    <name type="scientific">Phytophthora nicotianae CJ01A1</name>
    <dbReference type="NCBI Taxonomy" id="1317063"/>
    <lineage>
        <taxon>Eukaryota</taxon>
        <taxon>Sar</taxon>
        <taxon>Stramenopiles</taxon>
        <taxon>Oomycota</taxon>
        <taxon>Peronosporomycetes</taxon>
        <taxon>Peronosporales</taxon>
        <taxon>Peronosporaceae</taxon>
        <taxon>Phytophthora</taxon>
    </lineage>
</organism>
<evidence type="ECO:0000313" key="3">
    <source>
        <dbReference type="Proteomes" id="UP000018958"/>
    </source>
</evidence>
<dbReference type="AlphaFoldDB" id="W2XSJ0"/>
<dbReference type="Proteomes" id="UP000018958">
    <property type="component" value="Unassembled WGS sequence"/>
</dbReference>
<feature type="compositionally biased region" description="Polar residues" evidence="1">
    <location>
        <begin position="16"/>
        <end position="35"/>
    </location>
</feature>
<reference evidence="2 3" key="1">
    <citation type="submission" date="2013-11" db="EMBL/GenBank/DDBJ databases">
        <title>The Genome Sequence of Phytophthora parasitica CJ01A1.</title>
        <authorList>
            <consortium name="The Broad Institute Genomics Platform"/>
            <person name="Russ C."/>
            <person name="Tyler B."/>
            <person name="Panabieres F."/>
            <person name="Shan W."/>
            <person name="Tripathy S."/>
            <person name="Grunwald N."/>
            <person name="Machado M."/>
            <person name="Johnson C.S."/>
            <person name="Walker B."/>
            <person name="Young S.K."/>
            <person name="Zeng Q."/>
            <person name="Gargeya S."/>
            <person name="Fitzgerald M."/>
            <person name="Haas B."/>
            <person name="Abouelleil A."/>
            <person name="Allen A.W."/>
            <person name="Alvarado L."/>
            <person name="Arachchi H.M."/>
            <person name="Berlin A.M."/>
            <person name="Chapman S.B."/>
            <person name="Gainer-Dewar J."/>
            <person name="Goldberg J."/>
            <person name="Griggs A."/>
            <person name="Gujja S."/>
            <person name="Hansen M."/>
            <person name="Howarth C."/>
            <person name="Imamovic A."/>
            <person name="Ireland A."/>
            <person name="Larimer J."/>
            <person name="McCowan C."/>
            <person name="Murphy C."/>
            <person name="Pearson M."/>
            <person name="Poon T.W."/>
            <person name="Priest M."/>
            <person name="Roberts A."/>
            <person name="Saif S."/>
            <person name="Shea T."/>
            <person name="Sisk P."/>
            <person name="Sykes S."/>
            <person name="Wortman J."/>
            <person name="Nusbaum C."/>
            <person name="Birren B."/>
        </authorList>
    </citation>
    <scope>NUCLEOTIDE SEQUENCE [LARGE SCALE GENOMIC DNA]</scope>
    <source>
        <strain evidence="2 3">CJ01A1</strain>
    </source>
</reference>
<feature type="region of interest" description="Disordered" evidence="1">
    <location>
        <begin position="1"/>
        <end position="43"/>
    </location>
</feature>
<protein>
    <submittedName>
        <fullName evidence="2">Uncharacterized protein</fullName>
    </submittedName>
</protein>
<dbReference type="EMBL" id="ANIX01000353">
    <property type="protein sequence ID" value="ETP25363.1"/>
    <property type="molecule type" value="Genomic_DNA"/>
</dbReference>
<proteinExistence type="predicted"/>
<sequence>MATKRPRLDAEDDPGPNSQVKNSKISYWSSNNRPQRQSDDVKMWMHDVQQTLTKT</sequence>
<comment type="caution">
    <text evidence="2">The sequence shown here is derived from an EMBL/GenBank/DDBJ whole genome shotgun (WGS) entry which is preliminary data.</text>
</comment>
<evidence type="ECO:0000313" key="2">
    <source>
        <dbReference type="EMBL" id="ETP25363.1"/>
    </source>
</evidence>
<gene>
    <name evidence="2" type="ORF">F441_01755</name>
</gene>
<name>W2XSJ0_PHYNI</name>
<evidence type="ECO:0000256" key="1">
    <source>
        <dbReference type="SAM" id="MobiDB-lite"/>
    </source>
</evidence>